<accession>A0A286UIC5</accession>
<evidence type="ECO:0000256" key="2">
    <source>
        <dbReference type="ARBA" id="ARBA00022692"/>
    </source>
</evidence>
<dbReference type="InterPro" id="IPR050475">
    <property type="entry name" value="Prenyltransferase_related"/>
</dbReference>
<sequence length="324" mass="36002">MKQMVSPYLKRLAGICNYGWYRFAIFKELRRDDDVRTSEEQASPPPLSSPYPLIICCSDIKTTLIPITCLAVASAPLYSLSRLLPTMFWIWLQLLQFDVSNQTIDPEEDKRNKSDRPIPANRISLRNALILRWTLPIICFAWSASYSKEVLLASIANCFLTYVYDEMGYAAGHWAGRNIVNALGFASFEIGACLIAGKDVHSLDNVSLLSVLCSAGIFATTIQAQDFKDTEGDALVGRHTLPLVHPTLARPTLLLALAIWSAGLSLVWGLSTEVAIAFNVLGASVGGRFLAKTSMKADQRSFYLYNIWLSLAHSLPAYFRFIAH</sequence>
<dbReference type="InterPro" id="IPR000537">
    <property type="entry name" value="UbiA_prenyltransferase"/>
</dbReference>
<proteinExistence type="predicted"/>
<dbReference type="InterPro" id="IPR044878">
    <property type="entry name" value="UbiA_sf"/>
</dbReference>
<dbReference type="EMBL" id="NBII01000005">
    <property type="protein sequence ID" value="PAV19205.1"/>
    <property type="molecule type" value="Genomic_DNA"/>
</dbReference>
<dbReference type="GO" id="GO:0016765">
    <property type="term" value="F:transferase activity, transferring alkyl or aryl (other than methyl) groups"/>
    <property type="evidence" value="ECO:0007669"/>
    <property type="project" value="InterPro"/>
</dbReference>
<evidence type="ECO:0000256" key="1">
    <source>
        <dbReference type="ARBA" id="ARBA00004141"/>
    </source>
</evidence>
<comment type="caution">
    <text evidence="6">The sequence shown here is derived from an EMBL/GenBank/DDBJ whole genome shotgun (WGS) entry which is preliminary data.</text>
</comment>
<dbReference type="InParanoid" id="A0A286UIC5"/>
<feature type="transmembrane region" description="Helical" evidence="5">
    <location>
        <begin position="303"/>
        <end position="323"/>
    </location>
</feature>
<evidence type="ECO:0000313" key="7">
    <source>
        <dbReference type="Proteomes" id="UP000217199"/>
    </source>
</evidence>
<keyword evidence="3 5" id="KW-1133">Transmembrane helix</keyword>
<evidence type="ECO:0000313" key="6">
    <source>
        <dbReference type="EMBL" id="PAV19205.1"/>
    </source>
</evidence>
<evidence type="ECO:0000256" key="4">
    <source>
        <dbReference type="ARBA" id="ARBA00023136"/>
    </source>
</evidence>
<dbReference type="Gene3D" id="1.10.357.140">
    <property type="entry name" value="UbiA prenyltransferase"/>
    <property type="match status" value="1"/>
</dbReference>
<dbReference type="PANTHER" id="PTHR42723">
    <property type="entry name" value="CHLOROPHYLL SYNTHASE"/>
    <property type="match status" value="1"/>
</dbReference>
<keyword evidence="2 5" id="KW-0812">Transmembrane</keyword>
<evidence type="ECO:0008006" key="8">
    <source>
        <dbReference type="Google" id="ProtNLM"/>
    </source>
</evidence>
<dbReference type="GO" id="GO:0016020">
    <property type="term" value="C:membrane"/>
    <property type="evidence" value="ECO:0007669"/>
    <property type="project" value="UniProtKB-SubCell"/>
</dbReference>
<evidence type="ECO:0000256" key="3">
    <source>
        <dbReference type="ARBA" id="ARBA00022989"/>
    </source>
</evidence>
<organism evidence="6 7">
    <name type="scientific">Pyrrhoderma noxium</name>
    <dbReference type="NCBI Taxonomy" id="2282107"/>
    <lineage>
        <taxon>Eukaryota</taxon>
        <taxon>Fungi</taxon>
        <taxon>Dikarya</taxon>
        <taxon>Basidiomycota</taxon>
        <taxon>Agaricomycotina</taxon>
        <taxon>Agaricomycetes</taxon>
        <taxon>Hymenochaetales</taxon>
        <taxon>Hymenochaetaceae</taxon>
        <taxon>Pyrrhoderma</taxon>
    </lineage>
</organism>
<keyword evidence="4 5" id="KW-0472">Membrane</keyword>
<dbReference type="Pfam" id="PF01040">
    <property type="entry name" value="UbiA"/>
    <property type="match status" value="1"/>
</dbReference>
<dbReference type="AlphaFoldDB" id="A0A286UIC5"/>
<gene>
    <name evidence="6" type="ORF">PNOK_0604900</name>
</gene>
<dbReference type="Proteomes" id="UP000217199">
    <property type="component" value="Unassembled WGS sequence"/>
</dbReference>
<comment type="subcellular location">
    <subcellularLocation>
        <location evidence="1">Membrane</location>
        <topology evidence="1">Multi-pass membrane protein</topology>
    </subcellularLocation>
</comment>
<keyword evidence="7" id="KW-1185">Reference proteome</keyword>
<reference evidence="6 7" key="1">
    <citation type="journal article" date="2017" name="Mol. Ecol.">
        <title>Comparative and population genomic landscape of Phellinus noxius: A hypervariable fungus causing root rot in trees.</title>
        <authorList>
            <person name="Chung C.L."/>
            <person name="Lee T.J."/>
            <person name="Akiba M."/>
            <person name="Lee H.H."/>
            <person name="Kuo T.H."/>
            <person name="Liu D."/>
            <person name="Ke H.M."/>
            <person name="Yokoi T."/>
            <person name="Roa M.B."/>
            <person name="Lu M.J."/>
            <person name="Chang Y.Y."/>
            <person name="Ann P.J."/>
            <person name="Tsai J.N."/>
            <person name="Chen C.Y."/>
            <person name="Tzean S.S."/>
            <person name="Ota Y."/>
            <person name="Hattori T."/>
            <person name="Sahashi N."/>
            <person name="Liou R.F."/>
            <person name="Kikuchi T."/>
            <person name="Tsai I.J."/>
        </authorList>
    </citation>
    <scope>NUCLEOTIDE SEQUENCE [LARGE SCALE GENOMIC DNA]</scope>
    <source>
        <strain evidence="6 7">FFPRI411160</strain>
    </source>
</reference>
<protein>
    <recommendedName>
        <fullName evidence="8">UbiA prenyltransferase</fullName>
    </recommendedName>
</protein>
<dbReference type="OrthoDB" id="434972at2759"/>
<dbReference type="STRING" id="2282107.A0A286UIC5"/>
<evidence type="ECO:0000256" key="5">
    <source>
        <dbReference type="SAM" id="Phobius"/>
    </source>
</evidence>
<dbReference type="CDD" id="cd13965">
    <property type="entry name" value="PT_UbiA_3"/>
    <property type="match status" value="1"/>
</dbReference>
<name>A0A286UIC5_9AGAM</name>
<dbReference type="PANTHER" id="PTHR42723:SF1">
    <property type="entry name" value="CHLOROPHYLL SYNTHASE, CHLOROPLASTIC"/>
    <property type="match status" value="1"/>
</dbReference>